<evidence type="ECO:0000256" key="1">
    <source>
        <dbReference type="ARBA" id="ARBA00004173"/>
    </source>
</evidence>
<dbReference type="GO" id="GO:0003735">
    <property type="term" value="F:structural constituent of ribosome"/>
    <property type="evidence" value="ECO:0007669"/>
    <property type="project" value="InterPro"/>
</dbReference>
<dbReference type="EMBL" id="LNZH02000161">
    <property type="protein sequence ID" value="OCB89219.1"/>
    <property type="molecule type" value="Genomic_DNA"/>
</dbReference>
<dbReference type="GO" id="GO:0005739">
    <property type="term" value="C:mitochondrion"/>
    <property type="evidence" value="ECO:0007669"/>
    <property type="project" value="UniProtKB-SubCell"/>
</dbReference>
<protein>
    <recommendedName>
        <fullName evidence="8">Ribosomal protein/NADH dehydrogenase domain-containing protein</fullName>
    </recommendedName>
</protein>
<dbReference type="PANTHER" id="PTHR13274">
    <property type="entry name" value="MITOCHONDRIAL RIBOSOMAL PROTEIN S25"/>
    <property type="match status" value="1"/>
</dbReference>
<evidence type="ECO:0000256" key="5">
    <source>
        <dbReference type="SAM" id="MobiDB-lite"/>
    </source>
</evidence>
<feature type="region of interest" description="Disordered" evidence="5">
    <location>
        <begin position="129"/>
        <end position="153"/>
    </location>
</feature>
<sequence length="153" mass="17163">MPRAKAPLGPSRLSQVLKNLNRHPKPVLPSLKTLKLTLAARNDHFGARHFIKEDLPRIQYTNPGMQIQIDKIPRSVGDTWRAEMLLEFKNGSRTTMDVSDKWSTSIFEELMARAGGDRWQAYVAERRVAGQEPDIPSTQPHSTPKEGIAAALP</sequence>
<dbReference type="GO" id="GO:1990904">
    <property type="term" value="C:ribonucleoprotein complex"/>
    <property type="evidence" value="ECO:0007669"/>
    <property type="project" value="UniProtKB-KW"/>
</dbReference>
<dbReference type="InterPro" id="IPR040049">
    <property type="entry name" value="Ribosomal_mS25/mL61"/>
</dbReference>
<keyword evidence="7" id="KW-1185">Reference proteome</keyword>
<dbReference type="InterPro" id="IPR036249">
    <property type="entry name" value="Thioredoxin-like_sf"/>
</dbReference>
<evidence type="ECO:0000256" key="4">
    <source>
        <dbReference type="ARBA" id="ARBA00023274"/>
    </source>
</evidence>
<evidence type="ECO:0000313" key="7">
    <source>
        <dbReference type="Proteomes" id="UP000757232"/>
    </source>
</evidence>
<keyword evidence="3" id="KW-0496">Mitochondrion</keyword>
<organism evidence="6 7">
    <name type="scientific">Sanghuangporus baumii</name>
    <name type="common">Phellinus baumii</name>
    <dbReference type="NCBI Taxonomy" id="108892"/>
    <lineage>
        <taxon>Eukaryota</taxon>
        <taxon>Fungi</taxon>
        <taxon>Dikarya</taxon>
        <taxon>Basidiomycota</taxon>
        <taxon>Agaricomycotina</taxon>
        <taxon>Agaricomycetes</taxon>
        <taxon>Hymenochaetales</taxon>
        <taxon>Hymenochaetaceae</taxon>
        <taxon>Sanghuangporus</taxon>
    </lineage>
</organism>
<accession>A0A9Q5I0E4</accession>
<proteinExistence type="predicted"/>
<dbReference type="AlphaFoldDB" id="A0A9Q5I0E4"/>
<evidence type="ECO:0000256" key="3">
    <source>
        <dbReference type="ARBA" id="ARBA00023128"/>
    </source>
</evidence>
<comment type="caution">
    <text evidence="6">The sequence shown here is derived from an EMBL/GenBank/DDBJ whole genome shotgun (WGS) entry which is preliminary data.</text>
</comment>
<dbReference type="GO" id="GO:0005840">
    <property type="term" value="C:ribosome"/>
    <property type="evidence" value="ECO:0007669"/>
    <property type="project" value="UniProtKB-KW"/>
</dbReference>
<dbReference type="OrthoDB" id="1696305at2759"/>
<name>A0A9Q5I0E4_SANBA</name>
<dbReference type="SUPFAM" id="SSF52833">
    <property type="entry name" value="Thioredoxin-like"/>
    <property type="match status" value="1"/>
</dbReference>
<keyword evidence="2" id="KW-0689">Ribosomal protein</keyword>
<comment type="subcellular location">
    <subcellularLocation>
        <location evidence="1">Mitochondrion</location>
    </subcellularLocation>
</comment>
<evidence type="ECO:0008006" key="8">
    <source>
        <dbReference type="Google" id="ProtNLM"/>
    </source>
</evidence>
<reference evidence="6" key="1">
    <citation type="submission" date="2016-06" db="EMBL/GenBank/DDBJ databases">
        <title>Draft Genome sequence of the fungus Inonotus baumii.</title>
        <authorList>
            <person name="Zhu H."/>
            <person name="Lin W."/>
        </authorList>
    </citation>
    <scope>NUCLEOTIDE SEQUENCE</scope>
    <source>
        <strain evidence="6">821</strain>
    </source>
</reference>
<gene>
    <name evidence="6" type="ORF">A7U60_g3585</name>
</gene>
<keyword evidence="4" id="KW-0687">Ribonucleoprotein</keyword>
<dbReference type="PANTHER" id="PTHR13274:SF2">
    <property type="entry name" value="SMALL RIBOSOMAL SUBUNIT PROTEIN MS25"/>
    <property type="match status" value="1"/>
</dbReference>
<evidence type="ECO:0000256" key="2">
    <source>
        <dbReference type="ARBA" id="ARBA00022980"/>
    </source>
</evidence>
<evidence type="ECO:0000313" key="6">
    <source>
        <dbReference type="EMBL" id="OCB89219.1"/>
    </source>
</evidence>
<dbReference type="Proteomes" id="UP000757232">
    <property type="component" value="Unassembled WGS sequence"/>
</dbReference>